<dbReference type="InterPro" id="IPR021720">
    <property type="entry name" value="Malectin_dom"/>
</dbReference>
<keyword evidence="4" id="KW-1185">Reference proteome</keyword>
<evidence type="ECO:0000313" key="4">
    <source>
        <dbReference type="Proteomes" id="UP000316621"/>
    </source>
</evidence>
<accession>A0A4Y7JND2</accession>
<dbReference type="Pfam" id="PF11721">
    <property type="entry name" value="Malectin"/>
    <property type="match status" value="1"/>
</dbReference>
<proteinExistence type="predicted"/>
<sequence>MGMVVIVMIYQLLLLQMMSLWRSKKALFSVAFVGGGGGCNSRFSSKCFIYEPYTFPDRYSFNINCGGREVIGNDKTKYDVDQGADGPSKFYQSNPNYWAVSSTDDFLTNNARLSPLSLTYYGYCLINGNYPVKLHFAEILYPTDESYVSLGRRVLSLYIQVKLELKDFDIVKAAGGARKQVITPIDLLLLRLR</sequence>
<dbReference type="PANTHER" id="PTHR34081:SF1">
    <property type="entry name" value="MALECTIN, LEUCINE-RICH REPEAT DOMAIN, L DOMAIN-LIKE PROTEIN-RELATED"/>
    <property type="match status" value="1"/>
</dbReference>
<dbReference type="Gene3D" id="2.60.120.430">
    <property type="entry name" value="Galactose-binding lectin"/>
    <property type="match status" value="1"/>
</dbReference>
<reference evidence="3 4" key="1">
    <citation type="journal article" date="2018" name="Science">
        <title>The opium poppy genome and morphinan production.</title>
        <authorList>
            <person name="Guo L."/>
            <person name="Winzer T."/>
            <person name="Yang X."/>
            <person name="Li Y."/>
            <person name="Ning Z."/>
            <person name="He Z."/>
            <person name="Teodor R."/>
            <person name="Lu Y."/>
            <person name="Bowser T.A."/>
            <person name="Graham I.A."/>
            <person name="Ye K."/>
        </authorList>
    </citation>
    <scope>NUCLEOTIDE SEQUENCE [LARGE SCALE GENOMIC DNA]</scope>
    <source>
        <strain evidence="4">cv. HN1</strain>
        <tissue evidence="3">Leaves</tissue>
    </source>
</reference>
<feature type="signal peptide" evidence="1">
    <location>
        <begin position="1"/>
        <end position="23"/>
    </location>
</feature>
<dbReference type="Gramene" id="RZC62066">
    <property type="protein sequence ID" value="RZC62066"/>
    <property type="gene ID" value="C5167_023837"/>
</dbReference>
<name>A0A4Y7JND2_PAPSO</name>
<dbReference type="Proteomes" id="UP000316621">
    <property type="component" value="Chromosome 5"/>
</dbReference>
<feature type="chain" id="PRO_5021358867" description="Malectin domain-containing protein" evidence="1">
    <location>
        <begin position="24"/>
        <end position="193"/>
    </location>
</feature>
<protein>
    <recommendedName>
        <fullName evidence="2">Malectin domain-containing protein</fullName>
    </recommendedName>
</protein>
<evidence type="ECO:0000256" key="1">
    <source>
        <dbReference type="SAM" id="SignalP"/>
    </source>
</evidence>
<dbReference type="EMBL" id="CM010719">
    <property type="protein sequence ID" value="RZC62066.1"/>
    <property type="molecule type" value="Genomic_DNA"/>
</dbReference>
<evidence type="ECO:0000259" key="2">
    <source>
        <dbReference type="Pfam" id="PF11721"/>
    </source>
</evidence>
<keyword evidence="1" id="KW-0732">Signal</keyword>
<dbReference type="PANTHER" id="PTHR34081">
    <property type="entry name" value="MALECTIN DOMAIN-CONTAINING PROTEIN"/>
    <property type="match status" value="1"/>
</dbReference>
<organism evidence="3 4">
    <name type="scientific">Papaver somniferum</name>
    <name type="common">Opium poppy</name>
    <dbReference type="NCBI Taxonomy" id="3469"/>
    <lineage>
        <taxon>Eukaryota</taxon>
        <taxon>Viridiplantae</taxon>
        <taxon>Streptophyta</taxon>
        <taxon>Embryophyta</taxon>
        <taxon>Tracheophyta</taxon>
        <taxon>Spermatophyta</taxon>
        <taxon>Magnoliopsida</taxon>
        <taxon>Ranunculales</taxon>
        <taxon>Papaveraceae</taxon>
        <taxon>Papaveroideae</taxon>
        <taxon>Papaver</taxon>
    </lineage>
</organism>
<dbReference type="AlphaFoldDB" id="A0A4Y7JND2"/>
<gene>
    <name evidence="3" type="ORF">C5167_023837</name>
</gene>
<feature type="domain" description="Malectin" evidence="2">
    <location>
        <begin position="61"/>
        <end position="183"/>
    </location>
</feature>
<evidence type="ECO:0000313" key="3">
    <source>
        <dbReference type="EMBL" id="RZC62066.1"/>
    </source>
</evidence>